<dbReference type="InterPro" id="IPR038063">
    <property type="entry name" value="Transpep_catalytic_dom"/>
</dbReference>
<dbReference type="Pfam" id="PF01471">
    <property type="entry name" value="PG_binding_1"/>
    <property type="match status" value="1"/>
</dbReference>
<dbReference type="PROSITE" id="PS52029">
    <property type="entry name" value="LD_TPASE"/>
    <property type="match status" value="1"/>
</dbReference>
<comment type="pathway">
    <text evidence="1 7">Cell wall biogenesis; peptidoglycan biosynthesis.</text>
</comment>
<evidence type="ECO:0000256" key="1">
    <source>
        <dbReference type="ARBA" id="ARBA00004752"/>
    </source>
</evidence>
<dbReference type="Pfam" id="PF03734">
    <property type="entry name" value="YkuD"/>
    <property type="match status" value="1"/>
</dbReference>
<evidence type="ECO:0000313" key="12">
    <source>
        <dbReference type="Proteomes" id="UP000623419"/>
    </source>
</evidence>
<dbReference type="InterPro" id="IPR005490">
    <property type="entry name" value="LD_TPept_cat_dom"/>
</dbReference>
<evidence type="ECO:0000256" key="2">
    <source>
        <dbReference type="ARBA" id="ARBA00005992"/>
    </source>
</evidence>
<organism evidence="11 12">
    <name type="scientific">Arenimonas soli</name>
    <dbReference type="NCBI Taxonomy" id="2269504"/>
    <lineage>
        <taxon>Bacteria</taxon>
        <taxon>Pseudomonadati</taxon>
        <taxon>Pseudomonadota</taxon>
        <taxon>Gammaproteobacteria</taxon>
        <taxon>Lysobacterales</taxon>
        <taxon>Lysobacteraceae</taxon>
        <taxon>Arenimonas</taxon>
    </lineage>
</organism>
<dbReference type="CDD" id="cd16913">
    <property type="entry name" value="YkuD_like"/>
    <property type="match status" value="1"/>
</dbReference>
<dbReference type="InterPro" id="IPR002477">
    <property type="entry name" value="Peptidoglycan-bd-like"/>
</dbReference>
<sequence length="338" mass="35665">MSRAPSLLHWTAAALLVTTTAAAHTPPVPQDDTQDPPGETASASMDEPAIPTDALLASPDGRNDLRVQVLLDRARFSPGEIDGVAGSNQAGALRAFQRQQGLDPTGEADEDTWLALEANASPTLVDVVLSEEDVAGPFVEIPSDMMAKAALASMGFTGAVEKLGERFHASPALLRELNPQARFEAGESIQVPNVEHDLELPAASTVVVDESDGALWLLDAQDAVIAWFPATSGSENDPLPIGDWTINGVAHDPVFNYDPSLFHAADPAHEKATLQPGPNNPVGVAWIDLSKPHYGIHGTPEPANISKTQSNGCIRLTNWDVVRVAGAVSPGTAVRLQE</sequence>
<evidence type="ECO:0000256" key="5">
    <source>
        <dbReference type="ARBA" id="ARBA00022984"/>
    </source>
</evidence>
<protein>
    <submittedName>
        <fullName evidence="11">Peptidoglycan-binding protein</fullName>
    </submittedName>
</protein>
<keyword evidence="3" id="KW-0808">Transferase</keyword>
<evidence type="ECO:0000256" key="9">
    <source>
        <dbReference type="SAM" id="SignalP"/>
    </source>
</evidence>
<evidence type="ECO:0000256" key="3">
    <source>
        <dbReference type="ARBA" id="ARBA00022679"/>
    </source>
</evidence>
<name>A0ABQ1HI30_9GAMM</name>
<dbReference type="Gene3D" id="1.10.101.10">
    <property type="entry name" value="PGBD-like superfamily/PGBD"/>
    <property type="match status" value="1"/>
</dbReference>
<dbReference type="Gene3D" id="2.40.440.10">
    <property type="entry name" value="L,D-transpeptidase catalytic domain-like"/>
    <property type="match status" value="1"/>
</dbReference>
<evidence type="ECO:0000313" key="11">
    <source>
        <dbReference type="EMBL" id="GGA77033.1"/>
    </source>
</evidence>
<dbReference type="PANTHER" id="PTHR30582:SF30">
    <property type="entry name" value="BLR4375 PROTEIN"/>
    <property type="match status" value="1"/>
</dbReference>
<proteinExistence type="inferred from homology"/>
<feature type="chain" id="PRO_5046966972" evidence="9">
    <location>
        <begin position="24"/>
        <end position="338"/>
    </location>
</feature>
<dbReference type="InterPro" id="IPR036365">
    <property type="entry name" value="PGBD-like_sf"/>
</dbReference>
<feature type="active site" description="Nucleophile" evidence="7">
    <location>
        <position position="313"/>
    </location>
</feature>
<dbReference type="SUPFAM" id="SSF47090">
    <property type="entry name" value="PGBD-like"/>
    <property type="match status" value="1"/>
</dbReference>
<evidence type="ECO:0000259" key="10">
    <source>
        <dbReference type="PROSITE" id="PS52029"/>
    </source>
</evidence>
<feature type="domain" description="L,D-TPase catalytic" evidence="10">
    <location>
        <begin position="204"/>
        <end position="337"/>
    </location>
</feature>
<keyword evidence="9" id="KW-0732">Signal</keyword>
<comment type="caution">
    <text evidence="11">The sequence shown here is derived from an EMBL/GenBank/DDBJ whole genome shotgun (WGS) entry which is preliminary data.</text>
</comment>
<keyword evidence="4 7" id="KW-0133">Cell shape</keyword>
<accession>A0ABQ1HI30</accession>
<keyword evidence="12" id="KW-1185">Reference proteome</keyword>
<dbReference type="InterPro" id="IPR050979">
    <property type="entry name" value="LD-transpeptidase"/>
</dbReference>
<feature type="region of interest" description="Disordered" evidence="8">
    <location>
        <begin position="24"/>
        <end position="47"/>
    </location>
</feature>
<evidence type="ECO:0000256" key="8">
    <source>
        <dbReference type="SAM" id="MobiDB-lite"/>
    </source>
</evidence>
<feature type="active site" description="Proton donor/acceptor" evidence="7">
    <location>
        <position position="297"/>
    </location>
</feature>
<evidence type="ECO:0000256" key="7">
    <source>
        <dbReference type="PROSITE-ProRule" id="PRU01373"/>
    </source>
</evidence>
<evidence type="ECO:0000256" key="4">
    <source>
        <dbReference type="ARBA" id="ARBA00022960"/>
    </source>
</evidence>
<feature type="signal peptide" evidence="9">
    <location>
        <begin position="1"/>
        <end position="23"/>
    </location>
</feature>
<dbReference type="InterPro" id="IPR036366">
    <property type="entry name" value="PGBDSf"/>
</dbReference>
<reference evidence="12" key="1">
    <citation type="journal article" date="2019" name="Int. J. Syst. Evol. Microbiol.">
        <title>The Global Catalogue of Microorganisms (GCM) 10K type strain sequencing project: providing services to taxonomists for standard genome sequencing and annotation.</title>
        <authorList>
            <consortium name="The Broad Institute Genomics Platform"/>
            <consortium name="The Broad Institute Genome Sequencing Center for Infectious Disease"/>
            <person name="Wu L."/>
            <person name="Ma J."/>
        </authorList>
    </citation>
    <scope>NUCLEOTIDE SEQUENCE [LARGE SCALE GENOMIC DNA]</scope>
    <source>
        <strain evidence="12">CGMCC 1.15905</strain>
    </source>
</reference>
<dbReference type="Proteomes" id="UP000623419">
    <property type="component" value="Unassembled WGS sequence"/>
</dbReference>
<evidence type="ECO:0000256" key="6">
    <source>
        <dbReference type="ARBA" id="ARBA00023316"/>
    </source>
</evidence>
<dbReference type="PANTHER" id="PTHR30582">
    <property type="entry name" value="L,D-TRANSPEPTIDASE"/>
    <property type="match status" value="1"/>
</dbReference>
<comment type="similarity">
    <text evidence="2">Belongs to the YkuD family.</text>
</comment>
<dbReference type="SUPFAM" id="SSF141523">
    <property type="entry name" value="L,D-transpeptidase catalytic domain-like"/>
    <property type="match status" value="1"/>
</dbReference>
<dbReference type="EMBL" id="BMKC01000001">
    <property type="protein sequence ID" value="GGA77033.1"/>
    <property type="molecule type" value="Genomic_DNA"/>
</dbReference>
<keyword evidence="6 7" id="KW-0961">Cell wall biogenesis/degradation</keyword>
<keyword evidence="5 7" id="KW-0573">Peptidoglycan synthesis</keyword>
<gene>
    <name evidence="11" type="ORF">GCM10011521_14080</name>
</gene>